<dbReference type="SMART" id="SM00283">
    <property type="entry name" value="MA"/>
    <property type="match status" value="1"/>
</dbReference>
<evidence type="ECO:0000259" key="10">
    <source>
        <dbReference type="PROSITE" id="PS50111"/>
    </source>
</evidence>
<dbReference type="RefSeq" id="WP_022745678.1">
    <property type="nucleotide sequence ID" value="NC_022571.1"/>
</dbReference>
<proteinExistence type="predicted"/>
<evidence type="ECO:0000256" key="6">
    <source>
        <dbReference type="ARBA" id="ARBA00023136"/>
    </source>
</evidence>
<dbReference type="PANTHER" id="PTHR32089">
    <property type="entry name" value="METHYL-ACCEPTING CHEMOTAXIS PROTEIN MCPB"/>
    <property type="match status" value="1"/>
</dbReference>
<keyword evidence="5 9" id="KW-1133">Transmembrane helix</keyword>
<keyword evidence="7 8" id="KW-0807">Transducer</keyword>
<dbReference type="PANTHER" id="PTHR32089:SF112">
    <property type="entry name" value="LYSOZYME-LIKE PROTEIN-RELATED"/>
    <property type="match status" value="1"/>
</dbReference>
<dbReference type="KEGG" id="csb:CLSA_c18760"/>
<dbReference type="PATRIC" id="fig|1345695.10.peg.2560"/>
<evidence type="ECO:0000256" key="3">
    <source>
        <dbReference type="ARBA" id="ARBA00022500"/>
    </source>
</evidence>
<dbReference type="InterPro" id="IPR029151">
    <property type="entry name" value="Sensor-like_sf"/>
</dbReference>
<evidence type="ECO:0000256" key="9">
    <source>
        <dbReference type="SAM" id="Phobius"/>
    </source>
</evidence>
<dbReference type="GO" id="GO:0007165">
    <property type="term" value="P:signal transduction"/>
    <property type="evidence" value="ECO:0007669"/>
    <property type="project" value="UniProtKB-KW"/>
</dbReference>
<dbReference type="Pfam" id="PF00015">
    <property type="entry name" value="MCPsignal"/>
    <property type="match status" value="1"/>
</dbReference>
<keyword evidence="2" id="KW-1003">Cell membrane</keyword>
<dbReference type="Gene3D" id="1.10.287.950">
    <property type="entry name" value="Methyl-accepting chemotaxis protein"/>
    <property type="match status" value="1"/>
</dbReference>
<evidence type="ECO:0000256" key="4">
    <source>
        <dbReference type="ARBA" id="ARBA00022692"/>
    </source>
</evidence>
<comment type="subcellular location">
    <subcellularLocation>
        <location evidence="1">Cell membrane</location>
        <topology evidence="1">Multi-pass membrane protein</topology>
    </subcellularLocation>
</comment>
<feature type="domain" description="Methyl-accepting transducer" evidence="10">
    <location>
        <begin position="377"/>
        <end position="614"/>
    </location>
</feature>
<dbReference type="CDD" id="cd12912">
    <property type="entry name" value="PDC2_MCP_like"/>
    <property type="match status" value="1"/>
</dbReference>
<dbReference type="CDD" id="cd12913">
    <property type="entry name" value="PDC1_MCP_like"/>
    <property type="match status" value="1"/>
</dbReference>
<dbReference type="Proteomes" id="UP000017118">
    <property type="component" value="Chromosome"/>
</dbReference>
<name>U5MT72_CLOSA</name>
<feature type="transmembrane region" description="Helical" evidence="9">
    <location>
        <begin position="278"/>
        <end position="300"/>
    </location>
</feature>
<dbReference type="OrthoDB" id="9804955at2"/>
<keyword evidence="3" id="KW-0145">Chemotaxis</keyword>
<organism evidence="11 12">
    <name type="scientific">Clostridium saccharobutylicum DSM 13864</name>
    <dbReference type="NCBI Taxonomy" id="1345695"/>
    <lineage>
        <taxon>Bacteria</taxon>
        <taxon>Bacillati</taxon>
        <taxon>Bacillota</taxon>
        <taxon>Clostridia</taxon>
        <taxon>Eubacteriales</taxon>
        <taxon>Clostridiaceae</taxon>
        <taxon>Clostridium</taxon>
    </lineage>
</organism>
<evidence type="ECO:0000256" key="8">
    <source>
        <dbReference type="PROSITE-ProRule" id="PRU00284"/>
    </source>
</evidence>
<dbReference type="AlphaFoldDB" id="U5MT72"/>
<reference evidence="11 12" key="1">
    <citation type="journal article" date="2013" name="Genome Announc.">
        <title>Complete Genome Sequence of the Solvent Producer Clostridium saccharobutylicum NCP262 (DSM 13864).</title>
        <authorList>
            <person name="Poehlein A."/>
            <person name="Hartwich K."/>
            <person name="Krabben P."/>
            <person name="Ehrenreich A."/>
            <person name="Liebl W."/>
            <person name="Durre P."/>
            <person name="Gottschalk G."/>
            <person name="Daniel R."/>
        </authorList>
    </citation>
    <scope>NUCLEOTIDE SEQUENCE [LARGE SCALE GENOMIC DNA]</scope>
    <source>
        <strain evidence="11">DSM 13864</strain>
    </source>
</reference>
<dbReference type="HOGENOM" id="CLU_000445_107_19_9"/>
<keyword evidence="6 9" id="KW-0472">Membrane</keyword>
<evidence type="ECO:0000256" key="2">
    <source>
        <dbReference type="ARBA" id="ARBA00022475"/>
    </source>
</evidence>
<keyword evidence="4 9" id="KW-0812">Transmembrane</keyword>
<dbReference type="InterPro" id="IPR004089">
    <property type="entry name" value="MCPsignal_dom"/>
</dbReference>
<dbReference type="GO" id="GO:0006935">
    <property type="term" value="P:chemotaxis"/>
    <property type="evidence" value="ECO:0007669"/>
    <property type="project" value="UniProtKB-KW"/>
</dbReference>
<dbReference type="GO" id="GO:0005886">
    <property type="term" value="C:plasma membrane"/>
    <property type="evidence" value="ECO:0007669"/>
    <property type="project" value="UniProtKB-SubCell"/>
</dbReference>
<protein>
    <submittedName>
        <fullName evidence="11">Methyl-accepting chemotaxis sensory transducer</fullName>
    </submittedName>
</protein>
<accession>U5MT72</accession>
<evidence type="ECO:0000256" key="5">
    <source>
        <dbReference type="ARBA" id="ARBA00022989"/>
    </source>
</evidence>
<dbReference type="Gene3D" id="3.30.450.20">
    <property type="entry name" value="PAS domain"/>
    <property type="match status" value="2"/>
</dbReference>
<dbReference type="Pfam" id="PF02743">
    <property type="entry name" value="dCache_1"/>
    <property type="match status" value="1"/>
</dbReference>
<evidence type="ECO:0000256" key="1">
    <source>
        <dbReference type="ARBA" id="ARBA00004651"/>
    </source>
</evidence>
<sequence length="664" mass="72987">MKSIKQKIILVISFTCILSLLVSSAVSYFISNHAVMKQSKDRIVSETGKYAAITNGWVDAQGKILNEIGDGIQQIDISDEQRVLDYLTQKTKSNTFALAVYAGFTDKKYLDGSGWIPDEDFVCTQRDWYKNAVDKKGLVYSEPYVDAQSKKMVVSISKPIVKDNQIVGVVGVDIKLDTITNMLEDAKPINNSYVFLLDDNNNFIVHPNEDFQPTEDDAKSINNVMNGSLAKVSENNISLLKDYDGQEKYFTTSKIDCCNWRIGIAVSKAELEKPLQPLILGFILTIAASLIFSIVVSIYFGGKIGKPILSLTKLLKKTSNLDLTHDSSCDYLLERKDEIGQLANAAIVMENSIAQLIKDVQEEAFAIENIVNVVRCDVSELNENVQEVSQTAEELSAGMEETTASAEEMSSMSQGIEIAVKSIAEKSQDGALKSGEINQRAEETKDNVQASQKKANEIFINTKEGLKDAIKESSVVEQINILSEAIMQITDQTNLLALNAAIEAARAGEAGKGFSVVADEIRVLADQSNSTIGEIQNVTVKVLGAVNNLSERANNLLKYIEKDVHKDYKTMLAVANKYSDDAKFVNNLVEEFSSTSEELFASNSEVSRCIDCVAQAANEGTSEIVNISMRISEIGSKSNDVLEQAHKAKESADNLKIEISKFKI</sequence>
<dbReference type="SUPFAM" id="SSF58104">
    <property type="entry name" value="Methyl-accepting chemotaxis protein (MCP) signaling domain"/>
    <property type="match status" value="1"/>
</dbReference>
<dbReference type="EMBL" id="CP006721">
    <property type="protein sequence ID" value="AGX42861.1"/>
    <property type="molecule type" value="Genomic_DNA"/>
</dbReference>
<dbReference type="InterPro" id="IPR033479">
    <property type="entry name" value="dCache_1"/>
</dbReference>
<keyword evidence="12" id="KW-1185">Reference proteome</keyword>
<evidence type="ECO:0000256" key="7">
    <source>
        <dbReference type="ARBA" id="ARBA00023224"/>
    </source>
</evidence>
<dbReference type="PROSITE" id="PS50111">
    <property type="entry name" value="CHEMOTAXIS_TRANSDUC_2"/>
    <property type="match status" value="1"/>
</dbReference>
<dbReference type="SUPFAM" id="SSF103190">
    <property type="entry name" value="Sensory domain-like"/>
    <property type="match status" value="1"/>
</dbReference>
<dbReference type="Gene3D" id="1.10.8.500">
    <property type="entry name" value="HAMP domain in histidine kinase"/>
    <property type="match status" value="1"/>
</dbReference>
<dbReference type="GeneID" id="55474355"/>
<evidence type="ECO:0000313" key="11">
    <source>
        <dbReference type="EMBL" id="AGX42861.1"/>
    </source>
</evidence>
<evidence type="ECO:0000313" key="12">
    <source>
        <dbReference type="Proteomes" id="UP000017118"/>
    </source>
</evidence>
<gene>
    <name evidence="11" type="ORF">CLSA_c18760</name>
</gene>
<dbReference type="eggNOG" id="COG0840">
    <property type="taxonomic scope" value="Bacteria"/>
</dbReference>